<dbReference type="KEGG" id="dte:Dester_0335"/>
<feature type="signal peptide" evidence="1">
    <location>
        <begin position="1"/>
        <end position="21"/>
    </location>
</feature>
<reference evidence="3" key="2">
    <citation type="submission" date="2011-02" db="EMBL/GenBank/DDBJ databases">
        <title>The complete genome of Desulfurobacterium thermolithotrophum DSM 11699.</title>
        <authorList>
            <consortium name="US DOE Joint Genome Institute (JGI-PGF)"/>
            <person name="Lucas S."/>
            <person name="Copeland A."/>
            <person name="Lapidus A."/>
            <person name="Bruce D."/>
            <person name="Goodwin L."/>
            <person name="Pitluck S."/>
            <person name="Kyrpides N."/>
            <person name="Mavromatis K."/>
            <person name="Pagani I."/>
            <person name="Ivanova N."/>
            <person name="Mikhailova N."/>
            <person name="Daligault H."/>
            <person name="Detter J.C."/>
            <person name="Tapia R."/>
            <person name="Han C."/>
            <person name="Land M."/>
            <person name="Hauser L."/>
            <person name="Markowitz V."/>
            <person name="Cheng J.-F."/>
            <person name="Hugenholtz P."/>
            <person name="Woyke T."/>
            <person name="Wu D."/>
            <person name="Spring S."/>
            <person name="Brambilla E."/>
            <person name="Klenk H.-P."/>
            <person name="Eisen J.A."/>
        </authorList>
    </citation>
    <scope>NUCLEOTIDE SEQUENCE [LARGE SCALE GENOMIC DNA]</scope>
    <source>
        <strain evidence="3">DSM 11699 / BSA</strain>
    </source>
</reference>
<dbReference type="HOGENOM" id="CLU_2358725_0_0_0"/>
<evidence type="ECO:0008006" key="4">
    <source>
        <dbReference type="Google" id="ProtNLM"/>
    </source>
</evidence>
<keyword evidence="3" id="KW-1185">Reference proteome</keyword>
<evidence type="ECO:0000313" key="3">
    <source>
        <dbReference type="Proteomes" id="UP000007102"/>
    </source>
</evidence>
<dbReference type="EMBL" id="CP002543">
    <property type="protein sequence ID" value="ADY72991.1"/>
    <property type="molecule type" value="Genomic_DNA"/>
</dbReference>
<dbReference type="STRING" id="868864.Dester_0335"/>
<dbReference type="AlphaFoldDB" id="F0S248"/>
<protein>
    <recommendedName>
        <fullName evidence="4">Lipoprotein</fullName>
    </recommendedName>
</protein>
<accession>F0S248</accession>
<dbReference type="RefSeq" id="WP_013637949.1">
    <property type="nucleotide sequence ID" value="NC_015185.1"/>
</dbReference>
<dbReference type="InParanoid" id="F0S248"/>
<sequence>MKKLMLLATLSLIFSFSSCSCKWQTKMEKEVLKVTGGEFTVKVYNGGKLIATYEGKGYVWFEMDKNGRHTGVVTFKDERGHIIRVGGFGGVVIVDYQ</sequence>
<evidence type="ECO:0000313" key="2">
    <source>
        <dbReference type="EMBL" id="ADY72991.1"/>
    </source>
</evidence>
<feature type="chain" id="PRO_5003259876" description="Lipoprotein" evidence="1">
    <location>
        <begin position="22"/>
        <end position="97"/>
    </location>
</feature>
<organism evidence="2 3">
    <name type="scientific">Desulfurobacterium thermolithotrophum (strain DSM 11699 / BSA)</name>
    <dbReference type="NCBI Taxonomy" id="868864"/>
    <lineage>
        <taxon>Bacteria</taxon>
        <taxon>Pseudomonadati</taxon>
        <taxon>Aquificota</taxon>
        <taxon>Aquificia</taxon>
        <taxon>Desulfurobacteriales</taxon>
        <taxon>Desulfurobacteriaceae</taxon>
        <taxon>Desulfurobacterium</taxon>
    </lineage>
</organism>
<name>F0S248_DESTD</name>
<dbReference type="PROSITE" id="PS51257">
    <property type="entry name" value="PROKAR_LIPOPROTEIN"/>
    <property type="match status" value="1"/>
</dbReference>
<dbReference type="OrthoDB" id="15346at2"/>
<dbReference type="Proteomes" id="UP000007102">
    <property type="component" value="Chromosome"/>
</dbReference>
<proteinExistence type="predicted"/>
<dbReference type="eggNOG" id="ENOG503413X">
    <property type="taxonomic scope" value="Bacteria"/>
</dbReference>
<reference evidence="2 3" key="1">
    <citation type="journal article" date="2011" name="Stand. Genomic Sci.">
        <title>Complete genome sequence of the thermophilic sulfur-reducer Desulfurobacterium thermolithotrophum type strain (BSA(T)) from a deep-sea hydrothermal vent.</title>
        <authorList>
            <person name="Goker M."/>
            <person name="Daligault H."/>
            <person name="Mwirichia R."/>
            <person name="Lapidus A."/>
            <person name="Lucas S."/>
            <person name="Deshpande S."/>
            <person name="Pagani I."/>
            <person name="Tapia R."/>
            <person name="Cheng J.F."/>
            <person name="Goodwin L."/>
            <person name="Pitluck S."/>
            <person name="Liolios K."/>
            <person name="Ivanova N."/>
            <person name="Mavromatis K."/>
            <person name="Mikhailova N."/>
            <person name="Pati A."/>
            <person name="Chen A."/>
            <person name="Palaniappan K."/>
            <person name="Han C."/>
            <person name="Land M."/>
            <person name="Hauser L."/>
            <person name="Pan C."/>
            <person name="Brambilla E.M."/>
            <person name="Rohde M."/>
            <person name="Spring S."/>
            <person name="Sikorski J."/>
            <person name="Wirth R."/>
            <person name="Detter J.C."/>
            <person name="Woyke T."/>
            <person name="Bristow J."/>
            <person name="Eisen J.A."/>
            <person name="Markowitz V."/>
            <person name="Hugenholtz P."/>
            <person name="Kyrpides N.C."/>
            <person name="Klenk H.P."/>
        </authorList>
    </citation>
    <scope>NUCLEOTIDE SEQUENCE [LARGE SCALE GENOMIC DNA]</scope>
    <source>
        <strain evidence="3">DSM 11699 / BSA</strain>
    </source>
</reference>
<keyword evidence="1" id="KW-0732">Signal</keyword>
<gene>
    <name evidence="2" type="ordered locus">Dester_0335</name>
</gene>
<evidence type="ECO:0000256" key="1">
    <source>
        <dbReference type="SAM" id="SignalP"/>
    </source>
</evidence>